<accession>A0A1H4IZZ2</accession>
<name>A0A1H4IZZ2_9BACT</name>
<evidence type="ECO:0000313" key="4">
    <source>
        <dbReference type="Proteomes" id="UP000182409"/>
    </source>
</evidence>
<evidence type="ECO:0000256" key="2">
    <source>
        <dbReference type="ARBA" id="ARBA00022679"/>
    </source>
</evidence>
<keyword evidence="1" id="KW-0328">Glycosyltransferase</keyword>
<organism evidence="3 4">
    <name type="scientific">Terriglobus roseus</name>
    <dbReference type="NCBI Taxonomy" id="392734"/>
    <lineage>
        <taxon>Bacteria</taxon>
        <taxon>Pseudomonadati</taxon>
        <taxon>Acidobacteriota</taxon>
        <taxon>Terriglobia</taxon>
        <taxon>Terriglobales</taxon>
        <taxon>Acidobacteriaceae</taxon>
        <taxon>Terriglobus</taxon>
    </lineage>
</organism>
<dbReference type="EMBL" id="FNSD01000001">
    <property type="protein sequence ID" value="SEB39395.1"/>
    <property type="molecule type" value="Genomic_DNA"/>
</dbReference>
<dbReference type="PANTHER" id="PTHR34136">
    <property type="match status" value="1"/>
</dbReference>
<evidence type="ECO:0000256" key="1">
    <source>
        <dbReference type="ARBA" id="ARBA00022676"/>
    </source>
</evidence>
<dbReference type="OrthoDB" id="9771846at2"/>
<proteinExistence type="predicted"/>
<protein>
    <submittedName>
        <fullName evidence="3">N-acetylglucosaminyldiphosphoundecaprenol N-acetyl-beta-D-mannosaminyltransferase</fullName>
    </submittedName>
</protein>
<dbReference type="InterPro" id="IPR004629">
    <property type="entry name" value="WecG_TagA_CpsF"/>
</dbReference>
<dbReference type="PANTHER" id="PTHR34136:SF1">
    <property type="entry name" value="UDP-N-ACETYL-D-MANNOSAMINURONIC ACID TRANSFERASE"/>
    <property type="match status" value="1"/>
</dbReference>
<dbReference type="AlphaFoldDB" id="A0A1H4IZZ2"/>
<sequence length="297" mass="33539">MVNQILGVNVAVSSCADTAARCIAWAQKGEPREVVFANVHMVMEAWDNPGFRTSMNSADLVNPDGMPIVWGLRALGHRKAARVYGPDATVVLLEAARDEHVPIAFYGGREDTLQTLVKVVEERFQGIDVRCAISPPFRALSPEEDTEVVRKLAESGARMLFIGLGCPKQEQWIFDHRGKFQMVLLAVGAAFDFLAGTKPQAPRWMMRSGLEWVFRLASEPRRLAHRYLKHNPRFMVFFLLQWMRSRRPTERLIRAAAMAEELQRSVSYPFCPSSSIALQAPVQRQESLPEKKDLYAI</sequence>
<evidence type="ECO:0000313" key="3">
    <source>
        <dbReference type="EMBL" id="SEB39395.1"/>
    </source>
</evidence>
<dbReference type="Proteomes" id="UP000182409">
    <property type="component" value="Unassembled WGS sequence"/>
</dbReference>
<reference evidence="3 4" key="1">
    <citation type="submission" date="2016-10" db="EMBL/GenBank/DDBJ databases">
        <authorList>
            <person name="de Groot N.N."/>
        </authorList>
    </citation>
    <scope>NUCLEOTIDE SEQUENCE [LARGE SCALE GENOMIC DNA]</scope>
    <source>
        <strain evidence="3 4">AB35.6</strain>
    </source>
</reference>
<keyword evidence="2 3" id="KW-0808">Transferase</keyword>
<gene>
    <name evidence="3" type="ORF">SAMN05443244_0232</name>
</gene>
<dbReference type="CDD" id="cd06533">
    <property type="entry name" value="Glyco_transf_WecG_TagA"/>
    <property type="match status" value="1"/>
</dbReference>
<dbReference type="GO" id="GO:0016758">
    <property type="term" value="F:hexosyltransferase activity"/>
    <property type="evidence" value="ECO:0007669"/>
    <property type="project" value="TreeGrafter"/>
</dbReference>
<dbReference type="Pfam" id="PF03808">
    <property type="entry name" value="Glyco_tran_WecG"/>
    <property type="match status" value="1"/>
</dbReference>
<dbReference type="NCBIfam" id="TIGR00696">
    <property type="entry name" value="wecG_tagA_cpsF"/>
    <property type="match status" value="1"/>
</dbReference>